<dbReference type="GO" id="GO:0003964">
    <property type="term" value="F:RNA-directed DNA polymerase activity"/>
    <property type="evidence" value="ECO:0007669"/>
    <property type="project" value="UniProtKB-KW"/>
</dbReference>
<dbReference type="Proteomes" id="UP001459204">
    <property type="component" value="Unassembled WGS sequence"/>
</dbReference>
<protein>
    <submittedName>
        <fullName evidence="6">Reverse transcriptase family protein</fullName>
        <ecNumber evidence="6">2.7.7.49</ecNumber>
    </submittedName>
</protein>
<accession>A0ABU9J2J4</accession>
<evidence type="ECO:0000256" key="5">
    <source>
        <dbReference type="ARBA" id="ARBA00022918"/>
    </source>
</evidence>
<evidence type="ECO:0000256" key="1">
    <source>
        <dbReference type="ARBA" id="ARBA00022679"/>
    </source>
</evidence>
<keyword evidence="3" id="KW-0479">Metal-binding</keyword>
<dbReference type="CDD" id="cd03487">
    <property type="entry name" value="RT_Bac_retron_II"/>
    <property type="match status" value="1"/>
</dbReference>
<evidence type="ECO:0000313" key="6">
    <source>
        <dbReference type="EMBL" id="MEL1264963.1"/>
    </source>
</evidence>
<keyword evidence="5 6" id="KW-0695">RNA-directed DNA polymerase</keyword>
<evidence type="ECO:0000256" key="2">
    <source>
        <dbReference type="ARBA" id="ARBA00022695"/>
    </source>
</evidence>
<dbReference type="PRINTS" id="PR00866">
    <property type="entry name" value="RNADNAPOLMS"/>
</dbReference>
<proteinExistence type="predicted"/>
<keyword evidence="4" id="KW-0460">Magnesium</keyword>
<keyword evidence="2 6" id="KW-0548">Nucleotidyltransferase</keyword>
<organism evidence="6 7">
    <name type="scientific">Pseudoxanthomonas putridarboris</name>
    <dbReference type="NCBI Taxonomy" id="752605"/>
    <lineage>
        <taxon>Bacteria</taxon>
        <taxon>Pseudomonadati</taxon>
        <taxon>Pseudomonadota</taxon>
        <taxon>Gammaproteobacteria</taxon>
        <taxon>Lysobacterales</taxon>
        <taxon>Lysobacteraceae</taxon>
        <taxon>Pseudoxanthomonas</taxon>
    </lineage>
</organism>
<evidence type="ECO:0000313" key="7">
    <source>
        <dbReference type="Proteomes" id="UP001459204"/>
    </source>
</evidence>
<dbReference type="InterPro" id="IPR000123">
    <property type="entry name" value="Reverse_transcriptase_msDNA"/>
</dbReference>
<gene>
    <name evidence="6" type="ORF">AAD027_11390</name>
</gene>
<name>A0ABU9J2J4_9GAMM</name>
<reference evidence="6 7" key="1">
    <citation type="submission" date="2024-04" db="EMBL/GenBank/DDBJ databases">
        <title>Draft genome sequence of Pseudoxanthomonas putridarboris WD12.</title>
        <authorList>
            <person name="Oh J."/>
        </authorList>
    </citation>
    <scope>NUCLEOTIDE SEQUENCE [LARGE SCALE GENOMIC DNA]</scope>
    <source>
        <strain evidence="6 7">WD12</strain>
    </source>
</reference>
<dbReference type="EC" id="2.7.7.49" evidence="6"/>
<keyword evidence="7" id="KW-1185">Reference proteome</keyword>
<evidence type="ECO:0000256" key="3">
    <source>
        <dbReference type="ARBA" id="ARBA00022723"/>
    </source>
</evidence>
<comment type="caution">
    <text evidence="6">The sequence shown here is derived from an EMBL/GenBank/DDBJ whole genome shotgun (WGS) entry which is preliminary data.</text>
</comment>
<dbReference type="RefSeq" id="WP_341726140.1">
    <property type="nucleotide sequence ID" value="NZ_JBBWWT010000004.1"/>
</dbReference>
<dbReference type="EMBL" id="JBBWWT010000004">
    <property type="protein sequence ID" value="MEL1264963.1"/>
    <property type="molecule type" value="Genomic_DNA"/>
</dbReference>
<evidence type="ECO:0000256" key="4">
    <source>
        <dbReference type="ARBA" id="ARBA00022842"/>
    </source>
</evidence>
<keyword evidence="1 6" id="KW-0808">Transferase</keyword>
<sequence>MARTLKLHESPLYRLTSKKKLAALFGVKVADIKFLRQLDSNYRVWPLKQKHQDVLAGMPVSDKVRMVQQPKPTLDAFQRRLAKLLGALEKPDYVYSATKRRSYLDNALVHRHSQPALKVDIRSFYPSVKRKAVKSFFVEQMKCAEDVAHVLSELCCHEGKLPTGSALSPVLSYFSCAPMFARIAALAGARGLKFTIYVDDMVFSGAGLDDDFLALVFNELNREGYAGHKVRFYKAKRPKVITGAVVWPSKVDVPHKRRLKMRLYERALKTAKSEDKVILGKALLGQYRESSRINPGFKVAASRLQRFVEDMTGRAKVAKPRKRPRGRSSYSLFLSRIARLRAEAAAAGAAVGSGAGA</sequence>